<dbReference type="AlphaFoldDB" id="A0A0F9BU79"/>
<gene>
    <name evidence="1" type="ORF">LCGC14_2748250</name>
</gene>
<protein>
    <submittedName>
        <fullName evidence="1">Uncharacterized protein</fullName>
    </submittedName>
</protein>
<name>A0A0F9BU79_9ZZZZ</name>
<proteinExistence type="predicted"/>
<comment type="caution">
    <text evidence="1">The sequence shown here is derived from an EMBL/GenBank/DDBJ whole genome shotgun (WGS) entry which is preliminary data.</text>
</comment>
<dbReference type="EMBL" id="LAZR01050181">
    <property type="protein sequence ID" value="KKK87936.1"/>
    <property type="molecule type" value="Genomic_DNA"/>
</dbReference>
<reference evidence="1" key="1">
    <citation type="journal article" date="2015" name="Nature">
        <title>Complex archaea that bridge the gap between prokaryotes and eukaryotes.</title>
        <authorList>
            <person name="Spang A."/>
            <person name="Saw J.H."/>
            <person name="Jorgensen S.L."/>
            <person name="Zaremba-Niedzwiedzka K."/>
            <person name="Martijn J."/>
            <person name="Lind A.E."/>
            <person name="van Eijk R."/>
            <person name="Schleper C."/>
            <person name="Guy L."/>
            <person name="Ettema T.J."/>
        </authorList>
    </citation>
    <scope>NUCLEOTIDE SEQUENCE</scope>
</reference>
<evidence type="ECO:0000313" key="1">
    <source>
        <dbReference type="EMBL" id="KKK87936.1"/>
    </source>
</evidence>
<sequence length="92" mass="11248">MIIRIIEEEDDVLTYIIFYYATRPKPYNVVELVQSEVFHKKRKKIMLFWSYLEKIVGKNKELMDQKEWKALDRKREGIFLTVKNHQNQNKEA</sequence>
<accession>A0A0F9BU79</accession>
<organism evidence="1">
    <name type="scientific">marine sediment metagenome</name>
    <dbReference type="NCBI Taxonomy" id="412755"/>
    <lineage>
        <taxon>unclassified sequences</taxon>
        <taxon>metagenomes</taxon>
        <taxon>ecological metagenomes</taxon>
    </lineage>
</organism>